<dbReference type="Proteomes" id="UP000003494">
    <property type="component" value="Unassembled WGS sequence"/>
</dbReference>
<evidence type="ECO:0008006" key="4">
    <source>
        <dbReference type="Google" id="ProtNLM"/>
    </source>
</evidence>
<evidence type="ECO:0000313" key="3">
    <source>
        <dbReference type="Proteomes" id="UP000003494"/>
    </source>
</evidence>
<proteinExistence type="predicted"/>
<dbReference type="AlphaFoldDB" id="C4G9P9"/>
<dbReference type="eggNOG" id="ENOG5032SWG">
    <property type="taxonomic scope" value="Bacteria"/>
</dbReference>
<gene>
    <name evidence="2" type="ORF">GCWU000342_00703</name>
</gene>
<protein>
    <recommendedName>
        <fullName evidence="4">YolD-like protein</fullName>
    </recommendedName>
</protein>
<comment type="caution">
    <text evidence="2">The sequence shown here is derived from an EMBL/GenBank/DDBJ whole genome shotgun (WGS) entry which is preliminary data.</text>
</comment>
<keyword evidence="3" id="KW-1185">Reference proteome</keyword>
<evidence type="ECO:0000313" key="2">
    <source>
        <dbReference type="EMBL" id="EEP29346.1"/>
    </source>
</evidence>
<sequence>MEMAREGAGDSGPKIRANSGKSRCHTDGIDPLESEMREDQIVLEKYGDIIHTDWKGVRRHPHADYRIRAAQFAPFSALSGYDDELARTARPVEERTDLTESARLELDQKLRMILESPGQEEIEIEYFQADPCKKGGTYRKYRGYLKELDLNERSLCMEDGLRISMGEIRRVEIL</sequence>
<organism evidence="2 3">
    <name type="scientific">Shuttleworthella satelles DSM 14600</name>
    <dbReference type="NCBI Taxonomy" id="626523"/>
    <lineage>
        <taxon>Bacteria</taxon>
        <taxon>Bacillati</taxon>
        <taxon>Bacillota</taxon>
        <taxon>Clostridia</taxon>
        <taxon>Lachnospirales</taxon>
        <taxon>Lachnospiraceae</taxon>
        <taxon>Shuttleworthella</taxon>
    </lineage>
</organism>
<dbReference type="HOGENOM" id="CLU_131538_1_0_9"/>
<reference evidence="2" key="1">
    <citation type="submission" date="2009-04" db="EMBL/GenBank/DDBJ databases">
        <authorList>
            <person name="Weinstock G."/>
            <person name="Sodergren E."/>
            <person name="Clifton S."/>
            <person name="Fulton L."/>
            <person name="Fulton B."/>
            <person name="Courtney L."/>
            <person name="Fronick C."/>
            <person name="Harrison M."/>
            <person name="Strong C."/>
            <person name="Farmer C."/>
            <person name="Delahaunty K."/>
            <person name="Markovic C."/>
            <person name="Hall O."/>
            <person name="Minx P."/>
            <person name="Tomlinson C."/>
            <person name="Mitreva M."/>
            <person name="Nelson J."/>
            <person name="Hou S."/>
            <person name="Wollam A."/>
            <person name="Pepin K.H."/>
            <person name="Johnson M."/>
            <person name="Bhonagiri V."/>
            <person name="Nash W.E."/>
            <person name="Warren W."/>
            <person name="Chinwalla A."/>
            <person name="Mardis E.R."/>
            <person name="Wilson R.K."/>
        </authorList>
    </citation>
    <scope>NUCLEOTIDE SEQUENCE [LARGE SCALE GENOMIC DNA]</scope>
    <source>
        <strain evidence="2">DSM 14600</strain>
    </source>
</reference>
<feature type="region of interest" description="Disordered" evidence="1">
    <location>
        <begin position="1"/>
        <end position="35"/>
    </location>
</feature>
<name>C4G9P9_9FIRM</name>
<accession>C4G9P9</accession>
<feature type="compositionally biased region" description="Basic and acidic residues" evidence="1">
    <location>
        <begin position="24"/>
        <end position="35"/>
    </location>
</feature>
<evidence type="ECO:0000256" key="1">
    <source>
        <dbReference type="SAM" id="MobiDB-lite"/>
    </source>
</evidence>
<dbReference type="EMBL" id="ACIP02000001">
    <property type="protein sequence ID" value="EEP29346.1"/>
    <property type="molecule type" value="Genomic_DNA"/>
</dbReference>